<keyword evidence="3" id="KW-1185">Reference proteome</keyword>
<dbReference type="Gene3D" id="1.10.260.40">
    <property type="entry name" value="lambda repressor-like DNA-binding domains"/>
    <property type="match status" value="1"/>
</dbReference>
<dbReference type="Proteomes" id="UP000584374">
    <property type="component" value="Unassembled WGS sequence"/>
</dbReference>
<dbReference type="InterPro" id="IPR039554">
    <property type="entry name" value="HigA2-like_HTH"/>
</dbReference>
<dbReference type="SMART" id="SM00530">
    <property type="entry name" value="HTH_XRE"/>
    <property type="match status" value="1"/>
</dbReference>
<dbReference type="InterPro" id="IPR010982">
    <property type="entry name" value="Lambda_DNA-bd_dom_sf"/>
</dbReference>
<dbReference type="SUPFAM" id="SSF47413">
    <property type="entry name" value="lambda repressor-like DNA-binding domains"/>
    <property type="match status" value="1"/>
</dbReference>
<feature type="domain" description="HTH cro/C1-type" evidence="1">
    <location>
        <begin position="35"/>
        <end position="90"/>
    </location>
</feature>
<protein>
    <submittedName>
        <fullName evidence="2">Transcriptional regulator with XRE-family HTH domain</fullName>
    </submittedName>
</protein>
<organism evidence="2 3">
    <name type="scientific">Saccharopolyspora phatthalungensis</name>
    <dbReference type="NCBI Taxonomy" id="664693"/>
    <lineage>
        <taxon>Bacteria</taxon>
        <taxon>Bacillati</taxon>
        <taxon>Actinomycetota</taxon>
        <taxon>Actinomycetes</taxon>
        <taxon>Pseudonocardiales</taxon>
        <taxon>Pseudonocardiaceae</taxon>
        <taxon>Saccharopolyspora</taxon>
    </lineage>
</organism>
<evidence type="ECO:0000313" key="3">
    <source>
        <dbReference type="Proteomes" id="UP000584374"/>
    </source>
</evidence>
<dbReference type="Pfam" id="PF13744">
    <property type="entry name" value="HTH_37"/>
    <property type="match status" value="1"/>
</dbReference>
<sequence>MTIPWNEVRERLGITPEQQELGRRITEAYVTGHRLAELRKTAQVTQVELARRMGIGQPRVSSIERGDIEALTVASLRSYVAALGGTVQLVARFGDTEIKLRVAESAV</sequence>
<evidence type="ECO:0000259" key="1">
    <source>
        <dbReference type="PROSITE" id="PS50943"/>
    </source>
</evidence>
<dbReference type="RefSeq" id="WP_184724037.1">
    <property type="nucleotide sequence ID" value="NZ_JACHIW010000001.1"/>
</dbReference>
<dbReference type="AlphaFoldDB" id="A0A840PSU5"/>
<reference evidence="2 3" key="1">
    <citation type="submission" date="2020-08" db="EMBL/GenBank/DDBJ databases">
        <title>Sequencing the genomes of 1000 actinobacteria strains.</title>
        <authorList>
            <person name="Klenk H.-P."/>
        </authorList>
    </citation>
    <scope>NUCLEOTIDE SEQUENCE [LARGE SCALE GENOMIC DNA]</scope>
    <source>
        <strain evidence="2 3">DSM 45584</strain>
    </source>
</reference>
<proteinExistence type="predicted"/>
<dbReference type="CDD" id="cd00093">
    <property type="entry name" value="HTH_XRE"/>
    <property type="match status" value="1"/>
</dbReference>
<gene>
    <name evidence="2" type="ORF">BJ970_000886</name>
</gene>
<evidence type="ECO:0000313" key="2">
    <source>
        <dbReference type="EMBL" id="MBB5153352.1"/>
    </source>
</evidence>
<dbReference type="EMBL" id="JACHIW010000001">
    <property type="protein sequence ID" value="MBB5153352.1"/>
    <property type="molecule type" value="Genomic_DNA"/>
</dbReference>
<dbReference type="InterPro" id="IPR001387">
    <property type="entry name" value="Cro/C1-type_HTH"/>
</dbReference>
<comment type="caution">
    <text evidence="2">The sequence shown here is derived from an EMBL/GenBank/DDBJ whole genome shotgun (WGS) entry which is preliminary data.</text>
</comment>
<dbReference type="PROSITE" id="PS50943">
    <property type="entry name" value="HTH_CROC1"/>
    <property type="match status" value="1"/>
</dbReference>
<accession>A0A840PSU5</accession>
<name>A0A840PSU5_9PSEU</name>
<dbReference type="GO" id="GO:0003677">
    <property type="term" value="F:DNA binding"/>
    <property type="evidence" value="ECO:0007669"/>
    <property type="project" value="InterPro"/>
</dbReference>